<dbReference type="EMBL" id="MK552327">
    <property type="protein sequence ID" value="QBJ02543.1"/>
    <property type="molecule type" value="Genomic_DNA"/>
</dbReference>
<keyword evidence="2" id="KW-1185">Reference proteome</keyword>
<accession>A0A481W584</accession>
<protein>
    <submittedName>
        <fullName evidence="1">Uncharacterized protein</fullName>
    </submittedName>
</protein>
<reference evidence="1 2" key="1">
    <citation type="submission" date="2019-02" db="EMBL/GenBank/DDBJ databases">
        <authorList>
            <person name="Frampton R.A."/>
            <person name="Wojtus J.K."/>
            <person name="Fineran P.C."/>
            <person name="Hendrickson H.L."/>
        </authorList>
    </citation>
    <scope>NUCLEOTIDE SEQUENCE [LARGE SCALE GENOMIC DNA]</scope>
</reference>
<evidence type="ECO:0000313" key="1">
    <source>
        <dbReference type="EMBL" id="QBJ02543.1"/>
    </source>
</evidence>
<organism evidence="1 2">
    <name type="scientific">Pseudomonas phage Psa21</name>
    <dbReference type="NCBI Taxonomy" id="2530023"/>
    <lineage>
        <taxon>Viruses</taxon>
        <taxon>Duplodnaviria</taxon>
        <taxon>Heunggongvirae</taxon>
        <taxon>Uroviricota</taxon>
        <taxon>Caudoviricetes</taxon>
        <taxon>Chimalliviridae</taxon>
        <taxon>Tepukevirus</taxon>
        <taxon>Tepukevirus Psa21</taxon>
    </lineage>
</organism>
<proteinExistence type="predicted"/>
<gene>
    <name evidence="1" type="ORF">PSA21_13</name>
</gene>
<dbReference type="Proteomes" id="UP000294134">
    <property type="component" value="Segment"/>
</dbReference>
<sequence length="57" mass="5928">MATTSPTPTTPTGKAVTAEKKPFSQYIGVDEARAGFGFVDDLAAAAALRREAKGQTQ</sequence>
<evidence type="ECO:0000313" key="2">
    <source>
        <dbReference type="Proteomes" id="UP000294134"/>
    </source>
</evidence>
<name>A0A481W584_9CAUD</name>